<sequence>MKLVIKQLFVCLVMTMQMVSSQLAYPEVIDISKDKANLQGRLPLFSPARCKDYELLYPGDQKNDWICDCAPGAVYYPDADACYPAFRRGPCEAEEILVLPNAKIIPTCVSNECKLDGKVKIQNNCYDLGRTGPCQNTPVDNYIVGVDPKTLQVDCILLSLEKRFGLESLEDVCANRGSKKYIKGDCTGTK</sequence>
<dbReference type="PANTHER" id="PTHR21177">
    <property type="entry name" value="IP06524P-RELATED"/>
    <property type="match status" value="1"/>
</dbReference>
<dbReference type="VEuPathDB" id="VectorBase:GBRI000220"/>
<proteinExistence type="predicted"/>
<feature type="chain" id="PRO_5008399788" evidence="1">
    <location>
        <begin position="25"/>
        <end position="190"/>
    </location>
</feature>
<dbReference type="InterPro" id="IPR031993">
    <property type="entry name" value="DUF4789"/>
</dbReference>
<dbReference type="Proteomes" id="UP000091820">
    <property type="component" value="Unassembled WGS sequence"/>
</dbReference>
<reference evidence="3" key="2">
    <citation type="submission" date="2020-05" db="UniProtKB">
        <authorList>
            <consortium name="EnsemblMetazoa"/>
        </authorList>
    </citation>
    <scope>IDENTIFICATION</scope>
    <source>
        <strain evidence="3">IAEA</strain>
    </source>
</reference>
<protein>
    <submittedName>
        <fullName evidence="3">DUF4789 domain-containing protein</fullName>
    </submittedName>
</protein>
<evidence type="ECO:0000259" key="2">
    <source>
        <dbReference type="Pfam" id="PF16033"/>
    </source>
</evidence>
<dbReference type="AlphaFoldDB" id="A0A1A9VZA9"/>
<feature type="signal peptide" evidence="1">
    <location>
        <begin position="1"/>
        <end position="24"/>
    </location>
</feature>
<dbReference type="PANTHER" id="PTHR21177:SF4">
    <property type="entry name" value="IP06524P"/>
    <property type="match status" value="1"/>
</dbReference>
<keyword evidence="1" id="KW-0732">Signal</keyword>
<dbReference type="Pfam" id="PF16033">
    <property type="entry name" value="DUF4789"/>
    <property type="match status" value="1"/>
</dbReference>
<evidence type="ECO:0000256" key="1">
    <source>
        <dbReference type="SAM" id="SignalP"/>
    </source>
</evidence>
<evidence type="ECO:0000313" key="4">
    <source>
        <dbReference type="Proteomes" id="UP000091820"/>
    </source>
</evidence>
<name>A0A1A9VZA9_9MUSC</name>
<accession>A0A1A9VZA9</accession>
<reference evidence="4" key="1">
    <citation type="submission" date="2014-03" db="EMBL/GenBank/DDBJ databases">
        <authorList>
            <person name="Aksoy S."/>
            <person name="Warren W."/>
            <person name="Wilson R.K."/>
        </authorList>
    </citation>
    <scope>NUCLEOTIDE SEQUENCE [LARGE SCALE GENOMIC DNA]</scope>
    <source>
        <strain evidence="4">IAEA</strain>
    </source>
</reference>
<evidence type="ECO:0000313" key="3">
    <source>
        <dbReference type="EnsemblMetazoa" id="GBRI000220-PA"/>
    </source>
</evidence>
<feature type="domain" description="DUF4789" evidence="2">
    <location>
        <begin position="49"/>
        <end position="134"/>
    </location>
</feature>
<dbReference type="EnsemblMetazoa" id="GBRI000220-RA">
    <property type="protein sequence ID" value="GBRI000220-PA"/>
    <property type="gene ID" value="GBRI000220"/>
</dbReference>
<keyword evidence="4" id="KW-1185">Reference proteome</keyword>
<organism evidence="3 4">
    <name type="scientific">Glossina brevipalpis</name>
    <dbReference type="NCBI Taxonomy" id="37001"/>
    <lineage>
        <taxon>Eukaryota</taxon>
        <taxon>Metazoa</taxon>
        <taxon>Ecdysozoa</taxon>
        <taxon>Arthropoda</taxon>
        <taxon>Hexapoda</taxon>
        <taxon>Insecta</taxon>
        <taxon>Pterygota</taxon>
        <taxon>Neoptera</taxon>
        <taxon>Endopterygota</taxon>
        <taxon>Diptera</taxon>
        <taxon>Brachycera</taxon>
        <taxon>Muscomorpha</taxon>
        <taxon>Hippoboscoidea</taxon>
        <taxon>Glossinidae</taxon>
        <taxon>Glossina</taxon>
    </lineage>
</organism>